<feature type="compositionally biased region" description="Polar residues" evidence="1">
    <location>
        <begin position="136"/>
        <end position="146"/>
    </location>
</feature>
<dbReference type="HOGENOM" id="CLU_054588_0_0_1"/>
<dbReference type="EMBL" id="AOKY01000085">
    <property type="protein sequence ID" value="KDB27098.1"/>
    <property type="molecule type" value="Genomic_DNA"/>
</dbReference>
<feature type="region of interest" description="Disordered" evidence="1">
    <location>
        <begin position="224"/>
        <end position="245"/>
    </location>
</feature>
<evidence type="ECO:0000256" key="1">
    <source>
        <dbReference type="SAM" id="MobiDB-lite"/>
    </source>
</evidence>
<proteinExistence type="predicted"/>
<sequence>MSRRHIILTGAPVPSSLCWEEEEEEELRTASSKTTHHAADEARWRSLERVRETTALTGPVDEGEWFFTAGAVQRYSGESVSGLETTALSAFYEQSFALHEGISSGSFKNDDTRSFGDDDSTGLIDSTEGDDDASSLLPTGSQQLRSTVRPHLSDLEDIPKAAYVNGLAPRIVTVNLIVAVITVEQRRRVRTRWGRAMDLVELLVGDETKSGFRISCWLPPRDDDDDHQLRHHQQQQTKQSPLEESLEDVRPCDIVLLRSVALGAFRGQVYGQSLRNNLTSLDLLHRRPVDGMDSEGPYPGRRLDGSATDSPDPQMAKVARVRSWMLDFIGPARGQVNQLPPDTQE</sequence>
<organism evidence="2 3">
    <name type="scientific">Trichophyton interdigitale (strain MR816)</name>
    <dbReference type="NCBI Taxonomy" id="1215338"/>
    <lineage>
        <taxon>Eukaryota</taxon>
        <taxon>Fungi</taxon>
        <taxon>Dikarya</taxon>
        <taxon>Ascomycota</taxon>
        <taxon>Pezizomycotina</taxon>
        <taxon>Eurotiomycetes</taxon>
        <taxon>Eurotiomycetidae</taxon>
        <taxon>Onygenales</taxon>
        <taxon>Arthrodermataceae</taxon>
        <taxon>Trichophyton</taxon>
    </lineage>
</organism>
<feature type="region of interest" description="Disordered" evidence="1">
    <location>
        <begin position="287"/>
        <end position="314"/>
    </location>
</feature>
<dbReference type="OMA" id="DIVLLRM"/>
<evidence type="ECO:0000313" key="3">
    <source>
        <dbReference type="Proteomes" id="UP000024533"/>
    </source>
</evidence>
<reference evidence="2 3" key="1">
    <citation type="submission" date="2014-02" db="EMBL/GenBank/DDBJ databases">
        <title>The Genome Sequence of Trichophyton interdigitale MR816.</title>
        <authorList>
            <consortium name="The Broad Institute Genomics Platform"/>
            <person name="Cuomo C.A."/>
            <person name="White T.C."/>
            <person name="Graser Y."/>
            <person name="Martinez-Rossi N."/>
            <person name="Heitman J."/>
            <person name="Young S.K."/>
            <person name="Zeng Q."/>
            <person name="Gargeya S."/>
            <person name="Abouelleil A."/>
            <person name="Alvarado L."/>
            <person name="Chapman S.B."/>
            <person name="Gainer-Dewar J."/>
            <person name="Goldberg J."/>
            <person name="Griggs A."/>
            <person name="Gujja S."/>
            <person name="Hansen M."/>
            <person name="Howarth C."/>
            <person name="Imamovic A."/>
            <person name="Larimer J."/>
            <person name="Martinez D."/>
            <person name="Murphy C."/>
            <person name="Pearson M.D."/>
            <person name="Persinoti G."/>
            <person name="Poon T."/>
            <person name="Priest M."/>
            <person name="Roberts A.D."/>
            <person name="Saif S."/>
            <person name="Shea T.D."/>
            <person name="Sykes S.N."/>
            <person name="Wortman J."/>
            <person name="Nusbaum C."/>
            <person name="Birren B."/>
        </authorList>
    </citation>
    <scope>NUCLEOTIDE SEQUENCE [LARGE SCALE GENOMIC DNA]</scope>
    <source>
        <strain evidence="2 3">MR816</strain>
    </source>
</reference>
<dbReference type="Proteomes" id="UP000024533">
    <property type="component" value="Unassembled WGS sequence"/>
</dbReference>
<dbReference type="AlphaFoldDB" id="A0A059JHD9"/>
<name>A0A059JHD9_TRIIM</name>
<gene>
    <name evidence="2" type="ORF">H109_01116</name>
</gene>
<keyword evidence="3" id="KW-1185">Reference proteome</keyword>
<feature type="region of interest" description="Disordered" evidence="1">
    <location>
        <begin position="108"/>
        <end position="149"/>
    </location>
</feature>
<dbReference type="OrthoDB" id="5378679at2759"/>
<protein>
    <submittedName>
        <fullName evidence="2">Uncharacterized protein</fullName>
    </submittedName>
</protein>
<accession>A0A059JHD9</accession>
<comment type="caution">
    <text evidence="2">The sequence shown here is derived from an EMBL/GenBank/DDBJ whole genome shotgun (WGS) entry which is preliminary data.</text>
</comment>
<evidence type="ECO:0000313" key="2">
    <source>
        <dbReference type="EMBL" id="KDB27098.1"/>
    </source>
</evidence>